<comment type="caution">
    <text evidence="2">The sequence shown here is derived from an EMBL/GenBank/DDBJ whole genome shotgun (WGS) entry which is preliminary data.</text>
</comment>
<organism evidence="2 3">
    <name type="scientific">Prorocentrum cordatum</name>
    <dbReference type="NCBI Taxonomy" id="2364126"/>
    <lineage>
        <taxon>Eukaryota</taxon>
        <taxon>Sar</taxon>
        <taxon>Alveolata</taxon>
        <taxon>Dinophyceae</taxon>
        <taxon>Prorocentrales</taxon>
        <taxon>Prorocentraceae</taxon>
        <taxon>Prorocentrum</taxon>
    </lineage>
</organism>
<protein>
    <submittedName>
        <fullName evidence="2">Uncharacterized protein</fullName>
    </submittedName>
</protein>
<keyword evidence="3" id="KW-1185">Reference proteome</keyword>
<gene>
    <name evidence="2" type="ORF">PCOR1329_LOCUS14086</name>
</gene>
<evidence type="ECO:0000256" key="1">
    <source>
        <dbReference type="SAM" id="MobiDB-lite"/>
    </source>
</evidence>
<dbReference type="EMBL" id="CAUYUJ010004192">
    <property type="protein sequence ID" value="CAK0808506.1"/>
    <property type="molecule type" value="Genomic_DNA"/>
</dbReference>
<feature type="region of interest" description="Disordered" evidence="1">
    <location>
        <begin position="38"/>
        <end position="64"/>
    </location>
</feature>
<evidence type="ECO:0000313" key="3">
    <source>
        <dbReference type="Proteomes" id="UP001189429"/>
    </source>
</evidence>
<name>A0ABN9QTS5_9DINO</name>
<sequence>MGDRAWANIATCSGGQEEGDQNTHTLDACTCQLALSRAHPKSDRRQLPEEGWAPPRKIQNDVNNPATHCPGYHECSIPCTSSNTGSFAAFFGRAMTQVSSSPR</sequence>
<evidence type="ECO:0000313" key="2">
    <source>
        <dbReference type="EMBL" id="CAK0808506.1"/>
    </source>
</evidence>
<proteinExistence type="predicted"/>
<dbReference type="Proteomes" id="UP001189429">
    <property type="component" value="Unassembled WGS sequence"/>
</dbReference>
<accession>A0ABN9QTS5</accession>
<reference evidence="2" key="1">
    <citation type="submission" date="2023-10" db="EMBL/GenBank/DDBJ databases">
        <authorList>
            <person name="Chen Y."/>
            <person name="Shah S."/>
            <person name="Dougan E. K."/>
            <person name="Thang M."/>
            <person name="Chan C."/>
        </authorList>
    </citation>
    <scope>NUCLEOTIDE SEQUENCE [LARGE SCALE GENOMIC DNA]</scope>
</reference>